<gene>
    <name evidence="14" type="primary">uppP</name>
    <name evidence="15" type="ORF">UT23_C0003G0090</name>
</gene>
<comment type="function">
    <text evidence="14">Catalyzes the dephosphorylation of undecaprenyl diphosphate (UPP). Confers resistance to bacitracin.</text>
</comment>
<feature type="transmembrane region" description="Helical" evidence="14">
    <location>
        <begin position="228"/>
        <end position="245"/>
    </location>
</feature>
<keyword evidence="8 14" id="KW-1133">Transmembrane helix</keyword>
<keyword evidence="5 14" id="KW-1003">Cell membrane</keyword>
<dbReference type="GO" id="GO:0009252">
    <property type="term" value="P:peptidoglycan biosynthetic process"/>
    <property type="evidence" value="ECO:0007669"/>
    <property type="project" value="UniProtKB-KW"/>
</dbReference>
<evidence type="ECO:0000256" key="13">
    <source>
        <dbReference type="ARBA" id="ARBA00047594"/>
    </source>
</evidence>
<evidence type="ECO:0000313" key="16">
    <source>
        <dbReference type="Proteomes" id="UP000034325"/>
    </source>
</evidence>
<evidence type="ECO:0000256" key="11">
    <source>
        <dbReference type="ARBA" id="ARBA00032707"/>
    </source>
</evidence>
<evidence type="ECO:0000256" key="8">
    <source>
        <dbReference type="ARBA" id="ARBA00022989"/>
    </source>
</evidence>
<evidence type="ECO:0000256" key="10">
    <source>
        <dbReference type="ARBA" id="ARBA00023251"/>
    </source>
</evidence>
<evidence type="ECO:0000256" key="14">
    <source>
        <dbReference type="HAMAP-Rule" id="MF_01006"/>
    </source>
</evidence>
<feature type="transmembrane region" description="Helical" evidence="14">
    <location>
        <begin position="167"/>
        <end position="188"/>
    </location>
</feature>
<dbReference type="PATRIC" id="fig|1618549.4.peg.347"/>
<evidence type="ECO:0000256" key="12">
    <source>
        <dbReference type="ARBA" id="ARBA00032932"/>
    </source>
</evidence>
<dbReference type="GO" id="GO:0050380">
    <property type="term" value="F:undecaprenyl-diphosphatase activity"/>
    <property type="evidence" value="ECO:0007669"/>
    <property type="project" value="UniProtKB-UniRule"/>
</dbReference>
<evidence type="ECO:0000256" key="1">
    <source>
        <dbReference type="ARBA" id="ARBA00004651"/>
    </source>
</evidence>
<feature type="transmembrane region" description="Helical" evidence="14">
    <location>
        <begin position="40"/>
        <end position="60"/>
    </location>
</feature>
<proteinExistence type="inferred from homology"/>
<dbReference type="Pfam" id="PF02673">
    <property type="entry name" value="BacA"/>
    <property type="match status" value="1"/>
</dbReference>
<comment type="caution">
    <text evidence="15">The sequence shown here is derived from an EMBL/GenBank/DDBJ whole genome shotgun (WGS) entry which is preliminary data.</text>
</comment>
<evidence type="ECO:0000256" key="3">
    <source>
        <dbReference type="ARBA" id="ARBA00012374"/>
    </source>
</evidence>
<feature type="transmembrane region" description="Helical" evidence="14">
    <location>
        <begin position="72"/>
        <end position="91"/>
    </location>
</feature>
<evidence type="ECO:0000256" key="4">
    <source>
        <dbReference type="ARBA" id="ARBA00021581"/>
    </source>
</evidence>
<comment type="catalytic activity">
    <reaction evidence="13 14">
        <text>di-trans,octa-cis-undecaprenyl diphosphate + H2O = di-trans,octa-cis-undecaprenyl phosphate + phosphate + H(+)</text>
        <dbReference type="Rhea" id="RHEA:28094"/>
        <dbReference type="ChEBI" id="CHEBI:15377"/>
        <dbReference type="ChEBI" id="CHEBI:15378"/>
        <dbReference type="ChEBI" id="CHEBI:43474"/>
        <dbReference type="ChEBI" id="CHEBI:58405"/>
        <dbReference type="ChEBI" id="CHEBI:60392"/>
        <dbReference type="EC" id="3.6.1.27"/>
    </reaction>
</comment>
<evidence type="ECO:0000313" key="15">
    <source>
        <dbReference type="EMBL" id="KKQ98463.1"/>
    </source>
</evidence>
<keyword evidence="7 14" id="KW-0378">Hydrolase</keyword>
<sequence length="246" mass="26961">MNIFWSIFLGILQGLTEFIPVSSSGHLVLAQSLIPNFSQPGVLFDVVLHLATLIAVFYFFRKTIFGLSRRYLMLLIIGTIPAALVGFFFQSQLEKMFGAPKTLGLEFLITGFLNVMVDRVKTVKKAINPLNAFTIGIGQAIAIIPGISRSGATIFAGVKLGVDREKAAEFSFLLSIPAILGANILQLFTHGLGGIQNPSFYIIGFIFALISGYLSIGVVYKFLLGNKFKFFGYWCFLIGAIVILFL</sequence>
<name>A0A0G0M2P0_9BACT</name>
<evidence type="ECO:0000256" key="6">
    <source>
        <dbReference type="ARBA" id="ARBA00022692"/>
    </source>
</evidence>
<keyword evidence="14" id="KW-0961">Cell wall biogenesis/degradation</keyword>
<dbReference type="InterPro" id="IPR003824">
    <property type="entry name" value="UppP"/>
</dbReference>
<dbReference type="AlphaFoldDB" id="A0A0G0M2P0"/>
<evidence type="ECO:0000256" key="5">
    <source>
        <dbReference type="ARBA" id="ARBA00022475"/>
    </source>
</evidence>
<protein>
    <recommendedName>
        <fullName evidence="4 14">Undecaprenyl-diphosphatase</fullName>
        <ecNumber evidence="3 14">3.6.1.27</ecNumber>
    </recommendedName>
    <alternativeName>
        <fullName evidence="12 14">Bacitracin resistance protein</fullName>
    </alternativeName>
    <alternativeName>
        <fullName evidence="11 14">Undecaprenyl pyrophosphate phosphatase</fullName>
    </alternativeName>
</protein>
<dbReference type="HAMAP" id="MF_01006">
    <property type="entry name" value="Undec_diphosphatase"/>
    <property type="match status" value="1"/>
</dbReference>
<dbReference type="GO" id="GO:0005886">
    <property type="term" value="C:plasma membrane"/>
    <property type="evidence" value="ECO:0007669"/>
    <property type="project" value="UniProtKB-SubCell"/>
</dbReference>
<organism evidence="15 16">
    <name type="scientific">Candidatus Woesebacteria bacterium GW2011_GWA1_39_12</name>
    <dbReference type="NCBI Taxonomy" id="1618549"/>
    <lineage>
        <taxon>Bacteria</taxon>
        <taxon>Candidatus Woeseibacteriota</taxon>
    </lineage>
</organism>
<keyword evidence="14" id="KW-0133">Cell shape</keyword>
<comment type="similarity">
    <text evidence="2 14">Belongs to the UppP family.</text>
</comment>
<dbReference type="GO" id="GO:0008360">
    <property type="term" value="P:regulation of cell shape"/>
    <property type="evidence" value="ECO:0007669"/>
    <property type="project" value="UniProtKB-KW"/>
</dbReference>
<keyword evidence="10 14" id="KW-0046">Antibiotic resistance</keyword>
<feature type="transmembrane region" description="Helical" evidence="14">
    <location>
        <begin position="200"/>
        <end position="222"/>
    </location>
</feature>
<dbReference type="GO" id="GO:0046677">
    <property type="term" value="P:response to antibiotic"/>
    <property type="evidence" value="ECO:0007669"/>
    <property type="project" value="UniProtKB-UniRule"/>
</dbReference>
<dbReference type="GO" id="GO:0071555">
    <property type="term" value="P:cell wall organization"/>
    <property type="evidence" value="ECO:0007669"/>
    <property type="project" value="UniProtKB-KW"/>
</dbReference>
<keyword evidence="9 14" id="KW-0472">Membrane</keyword>
<keyword evidence="6 14" id="KW-0812">Transmembrane</keyword>
<comment type="subcellular location">
    <subcellularLocation>
        <location evidence="1 14">Cell membrane</location>
        <topology evidence="1 14">Multi-pass membrane protein</topology>
    </subcellularLocation>
</comment>
<dbReference type="PANTHER" id="PTHR30622">
    <property type="entry name" value="UNDECAPRENYL-DIPHOSPHATASE"/>
    <property type="match status" value="1"/>
</dbReference>
<feature type="transmembrane region" description="Helical" evidence="14">
    <location>
        <begin position="129"/>
        <end position="147"/>
    </location>
</feature>
<evidence type="ECO:0000256" key="7">
    <source>
        <dbReference type="ARBA" id="ARBA00022801"/>
    </source>
</evidence>
<evidence type="ECO:0000256" key="9">
    <source>
        <dbReference type="ARBA" id="ARBA00023136"/>
    </source>
</evidence>
<dbReference type="EC" id="3.6.1.27" evidence="3 14"/>
<comment type="miscellaneous">
    <text evidence="14">Bacitracin is thought to be involved in the inhibition of peptidoglycan synthesis by sequestering undecaprenyl diphosphate, thereby reducing the pool of lipid carrier available.</text>
</comment>
<reference evidence="15 16" key="1">
    <citation type="journal article" date="2015" name="Nature">
        <title>rRNA introns, odd ribosomes, and small enigmatic genomes across a large radiation of phyla.</title>
        <authorList>
            <person name="Brown C.T."/>
            <person name="Hug L.A."/>
            <person name="Thomas B.C."/>
            <person name="Sharon I."/>
            <person name="Castelle C.J."/>
            <person name="Singh A."/>
            <person name="Wilkins M.J."/>
            <person name="Williams K.H."/>
            <person name="Banfield J.F."/>
        </authorList>
    </citation>
    <scope>NUCLEOTIDE SEQUENCE [LARGE SCALE GENOMIC DNA]</scope>
</reference>
<keyword evidence="14" id="KW-0573">Peptidoglycan synthesis</keyword>
<dbReference type="PANTHER" id="PTHR30622:SF2">
    <property type="entry name" value="UNDECAPRENYL-DIPHOSPHATASE"/>
    <property type="match status" value="1"/>
</dbReference>
<dbReference type="EMBL" id="LBWA01000003">
    <property type="protein sequence ID" value="KKQ98463.1"/>
    <property type="molecule type" value="Genomic_DNA"/>
</dbReference>
<accession>A0A0G0M2P0</accession>
<evidence type="ECO:0000256" key="2">
    <source>
        <dbReference type="ARBA" id="ARBA00010621"/>
    </source>
</evidence>
<dbReference type="Proteomes" id="UP000034325">
    <property type="component" value="Unassembled WGS sequence"/>
</dbReference>